<dbReference type="InParanoid" id="M4FEK3"/>
<dbReference type="InterPro" id="IPR005019">
    <property type="entry name" value="Adenine_glyco"/>
</dbReference>
<dbReference type="Proteomes" id="UP000011750">
    <property type="component" value="Unassembled WGS sequence"/>
</dbReference>
<reference evidence="3" key="3">
    <citation type="submission" date="2023-03" db="UniProtKB">
        <authorList>
            <consortium name="EnsemblPlants"/>
        </authorList>
    </citation>
    <scope>IDENTIFICATION</scope>
    <source>
        <strain evidence="3">cv. Chiifu-401-42</strain>
    </source>
</reference>
<dbReference type="HOGENOM" id="CLU_463346_0_0_1"/>
<dbReference type="Pfam" id="PF03352">
    <property type="entry name" value="Adenine_glyco"/>
    <property type="match status" value="1"/>
</dbReference>
<dbReference type="EnsemblPlants" id="Bra039524.1">
    <property type="protein sequence ID" value="Bra039524.1-P"/>
    <property type="gene ID" value="Bra039524"/>
</dbReference>
<dbReference type="InterPro" id="IPR011257">
    <property type="entry name" value="DNA_glycosylase"/>
</dbReference>
<protein>
    <submittedName>
        <fullName evidence="3">Uncharacterized protein</fullName>
    </submittedName>
</protein>
<dbReference type="Gene3D" id="1.10.340.30">
    <property type="entry name" value="Hypothetical protein, domain 2"/>
    <property type="match status" value="1"/>
</dbReference>
<dbReference type="SUPFAM" id="SSF48150">
    <property type="entry name" value="DNA-glycosylase"/>
    <property type="match status" value="1"/>
</dbReference>
<dbReference type="GeneID" id="103848479"/>
<keyword evidence="1" id="KW-0862">Zinc</keyword>
<keyword evidence="1" id="KW-0479">Metal-binding</keyword>
<sequence length="589" mass="66754">MASLEMVSTKMFECVPSDRSKEEKDLKVIARDQSENFRVFPVDDSGSKQDGNEVLECSSRTSVSETEEAQQIISSPETNSNAFYNLVETENPSRNEIIMGASSLVQIWEARSRPSSPTRNHFFIDSLFFESLNDEARNNGEEVDWCLQLNISDSCEKERESRCSPPLVRIRGRQAFEDFLMMILRERKKYLKWIAGLTAVSKFSPRGCERLQETQMVCGLMEEVKKMQREMLELKGFVKSCVDFQKFKSASEAISQINGRPVLQPKSNQVPTLDRRNSLKKSPPKSLIHPIASKIASPRPISLNSPPLSPNSKPIRKLAYYEKPKPAAKPVKLSERTDGGCREVKSTVTVQKQPGSIAAARREEVAMKQEERKKKISHYGRVKSVLSNEKSLNVEHEKKKRCSFITTSSDPIYVAYHDEEWGVPVHDDNLLFELLVLTGAQVGSDWTSVLKRRNTFREAFSGFEAELVAEFNEKKIQSIVNDYGIGLSQVLAVVDNSKQILKVKRDFGSFNKYFWGFMKHKPVTTKYTSCQKIPVKTSKSETISKDMVRRGFRFVGPTVIHSLMQAAGLTNDHLITCPRHLECMAKAAL</sequence>
<evidence type="ECO:0000256" key="2">
    <source>
        <dbReference type="SAM" id="MobiDB-lite"/>
    </source>
</evidence>
<evidence type="ECO:0000313" key="4">
    <source>
        <dbReference type="Proteomes" id="UP000011750"/>
    </source>
</evidence>
<dbReference type="Gramene" id="Bra039524.1">
    <property type="protein sequence ID" value="Bra039524.1-P"/>
    <property type="gene ID" value="Bra039524"/>
</dbReference>
<dbReference type="GO" id="GO:0008725">
    <property type="term" value="F:DNA-3-methyladenine glycosylase activity"/>
    <property type="evidence" value="ECO:0007669"/>
    <property type="project" value="InterPro"/>
</dbReference>
<dbReference type="SMR" id="M4FEK3"/>
<feature type="binding site" evidence="1">
    <location>
        <position position="577"/>
    </location>
    <ligand>
        <name>Zn(2+)</name>
        <dbReference type="ChEBI" id="CHEBI:29105"/>
    </ligand>
</feature>
<keyword evidence="4" id="KW-1185">Reference proteome</keyword>
<feature type="binding site" evidence="1">
    <location>
        <position position="402"/>
    </location>
    <ligand>
        <name>Zn(2+)</name>
        <dbReference type="ChEBI" id="CHEBI:29105"/>
    </ligand>
</feature>
<dbReference type="KEGG" id="brp:103848479"/>
<reference evidence="4" key="2">
    <citation type="journal article" date="2018" name="Hortic Res">
        <title>Improved Brassica rapa reference genome by single-molecule sequencing and chromosome conformation capture technologies.</title>
        <authorList>
            <person name="Zhang L."/>
            <person name="Cai X."/>
            <person name="Wu J."/>
            <person name="Liu M."/>
            <person name="Grob S."/>
            <person name="Cheng F."/>
            <person name="Liang J."/>
            <person name="Cai C."/>
            <person name="Liu Z."/>
            <person name="Liu B."/>
            <person name="Wang F."/>
            <person name="Li S."/>
            <person name="Liu F."/>
            <person name="Li X."/>
            <person name="Cheng L."/>
            <person name="Yang W."/>
            <person name="Li M.H."/>
            <person name="Grossniklaus U."/>
            <person name="Zheng H."/>
            <person name="Wang X."/>
        </authorList>
    </citation>
    <scope>NUCLEOTIDE SEQUENCE [LARGE SCALE GENOMIC DNA]</scope>
    <source>
        <strain evidence="4">cv. Chiifu-401-42</strain>
    </source>
</reference>
<dbReference type="eggNOG" id="ENOG502QPY5">
    <property type="taxonomic scope" value="Eukaryota"/>
</dbReference>
<evidence type="ECO:0000313" key="3">
    <source>
        <dbReference type="EnsemblPlants" id="Bra039524.1-P"/>
    </source>
</evidence>
<dbReference type="FunCoup" id="M4FEK3">
    <property type="interactions" value="22"/>
</dbReference>
<dbReference type="GO" id="GO:0046872">
    <property type="term" value="F:metal ion binding"/>
    <property type="evidence" value="ECO:0007669"/>
    <property type="project" value="UniProtKB-KW"/>
</dbReference>
<evidence type="ECO:0000256" key="1">
    <source>
        <dbReference type="PIRSR" id="PIRSR605019-1"/>
    </source>
</evidence>
<reference evidence="4" key="1">
    <citation type="journal article" date="2011" name="Nat. Genet.">
        <title>The genome of the mesopolyploid crop species Brassica rapa.</title>
        <authorList>
            <consortium name="Brassica rapa Genome Sequencing Project Consortium"/>
            <person name="Wang X."/>
            <person name="Wang H."/>
            <person name="Wang J."/>
            <person name="Sun R."/>
            <person name="Wu J."/>
            <person name="Liu S."/>
            <person name="Bai Y."/>
            <person name="Mun J.H."/>
            <person name="Bancroft I."/>
            <person name="Cheng F."/>
            <person name="Huang S."/>
            <person name="Li X."/>
            <person name="Hua W."/>
            <person name="Wang J."/>
            <person name="Wang X."/>
            <person name="Freeling M."/>
            <person name="Pires J.C."/>
            <person name="Paterson A.H."/>
            <person name="Chalhoub B."/>
            <person name="Wang B."/>
            <person name="Hayward A."/>
            <person name="Sharpe A.G."/>
            <person name="Park B.S."/>
            <person name="Weisshaar B."/>
            <person name="Liu B."/>
            <person name="Li B."/>
            <person name="Liu B."/>
            <person name="Tong C."/>
            <person name="Song C."/>
            <person name="Duran C."/>
            <person name="Peng C."/>
            <person name="Geng C."/>
            <person name="Koh C."/>
            <person name="Lin C."/>
            <person name="Edwards D."/>
            <person name="Mu D."/>
            <person name="Shen D."/>
            <person name="Soumpourou E."/>
            <person name="Li F."/>
            <person name="Fraser F."/>
            <person name="Conant G."/>
            <person name="Lassalle G."/>
            <person name="King G.J."/>
            <person name="Bonnema G."/>
            <person name="Tang H."/>
            <person name="Wang H."/>
            <person name="Belcram H."/>
            <person name="Zhou H."/>
            <person name="Hirakawa H."/>
            <person name="Abe H."/>
            <person name="Guo H."/>
            <person name="Wang H."/>
            <person name="Jin H."/>
            <person name="Parkin I.A."/>
            <person name="Batley J."/>
            <person name="Kim J.S."/>
            <person name="Just J."/>
            <person name="Li J."/>
            <person name="Xu J."/>
            <person name="Deng J."/>
            <person name="Kim J.A."/>
            <person name="Li J."/>
            <person name="Yu J."/>
            <person name="Meng J."/>
            <person name="Wang J."/>
            <person name="Min J."/>
            <person name="Poulain J."/>
            <person name="Wang J."/>
            <person name="Hatakeyama K."/>
            <person name="Wu K."/>
            <person name="Wang L."/>
            <person name="Fang L."/>
            <person name="Trick M."/>
            <person name="Links M.G."/>
            <person name="Zhao M."/>
            <person name="Jin M."/>
            <person name="Ramchiary N."/>
            <person name="Drou N."/>
            <person name="Berkman P.J."/>
            <person name="Cai Q."/>
            <person name="Huang Q."/>
            <person name="Li R."/>
            <person name="Tabata S."/>
            <person name="Cheng S."/>
            <person name="Zhang S."/>
            <person name="Zhang S."/>
            <person name="Huang S."/>
            <person name="Sato S."/>
            <person name="Sun S."/>
            <person name="Kwon S.J."/>
            <person name="Choi S.R."/>
            <person name="Lee T.H."/>
            <person name="Fan W."/>
            <person name="Zhao X."/>
            <person name="Tan X."/>
            <person name="Xu X."/>
            <person name="Wang Y."/>
            <person name="Qiu Y."/>
            <person name="Yin Y."/>
            <person name="Li Y."/>
            <person name="Du Y."/>
            <person name="Liao Y."/>
            <person name="Lim Y."/>
            <person name="Narusaka Y."/>
            <person name="Wang Y."/>
            <person name="Wang Z."/>
            <person name="Li Z."/>
            <person name="Wang Z."/>
            <person name="Xiong Z."/>
            <person name="Zhang Z."/>
        </authorList>
    </citation>
    <scope>NUCLEOTIDE SEQUENCE [LARGE SCALE GENOMIC DNA]</scope>
    <source>
        <strain evidence="4">cv. Chiifu-401-42</strain>
    </source>
</reference>
<organism evidence="3 4">
    <name type="scientific">Brassica campestris</name>
    <name type="common">Field mustard</name>
    <dbReference type="NCBI Taxonomy" id="3711"/>
    <lineage>
        <taxon>Eukaryota</taxon>
        <taxon>Viridiplantae</taxon>
        <taxon>Streptophyta</taxon>
        <taxon>Embryophyta</taxon>
        <taxon>Tracheophyta</taxon>
        <taxon>Spermatophyta</taxon>
        <taxon>Magnoliopsida</taxon>
        <taxon>eudicotyledons</taxon>
        <taxon>Gunneridae</taxon>
        <taxon>Pentapetalae</taxon>
        <taxon>rosids</taxon>
        <taxon>malvids</taxon>
        <taxon>Brassicales</taxon>
        <taxon>Brassicaceae</taxon>
        <taxon>Brassiceae</taxon>
        <taxon>Brassica</taxon>
    </lineage>
</organism>
<dbReference type="STRING" id="51351.M4FEK3"/>
<feature type="binding site" evidence="1">
    <location>
        <position position="573"/>
    </location>
    <ligand>
        <name>Zn(2+)</name>
        <dbReference type="ChEBI" id="CHEBI:29105"/>
    </ligand>
</feature>
<proteinExistence type="predicted"/>
<dbReference type="OrthoDB" id="3941538at2759"/>
<feature type="binding site" evidence="1">
    <location>
        <position position="417"/>
    </location>
    <ligand>
        <name>Zn(2+)</name>
        <dbReference type="ChEBI" id="CHEBI:29105"/>
    </ligand>
</feature>
<dbReference type="PANTHER" id="PTHR31116">
    <property type="entry name" value="OS04G0501200 PROTEIN"/>
    <property type="match status" value="1"/>
</dbReference>
<feature type="region of interest" description="Disordered" evidence="2">
    <location>
        <begin position="262"/>
        <end position="286"/>
    </location>
</feature>
<accession>M4FEK3</accession>
<dbReference type="GO" id="GO:0006284">
    <property type="term" value="P:base-excision repair"/>
    <property type="evidence" value="ECO:0007669"/>
    <property type="project" value="InterPro"/>
</dbReference>
<dbReference type="PANTHER" id="PTHR31116:SF43">
    <property type="entry name" value="DNA GLYCOSYLASE SUPERFAMILY PROTEIN"/>
    <property type="match status" value="1"/>
</dbReference>
<dbReference type="AlphaFoldDB" id="M4FEK3"/>
<name>M4FEK3_BRACM</name>